<dbReference type="PANTHER" id="PTHR11552">
    <property type="entry name" value="GLUCOSE-METHANOL-CHOLINE GMC OXIDOREDUCTASE"/>
    <property type="match status" value="1"/>
</dbReference>
<evidence type="ECO:0000256" key="2">
    <source>
        <dbReference type="PIRSR" id="PIRSR000137-1"/>
    </source>
</evidence>
<dbReference type="PROSITE" id="PS00624">
    <property type="entry name" value="GMC_OXRED_2"/>
    <property type="match status" value="1"/>
</dbReference>
<dbReference type="SUPFAM" id="SSF51905">
    <property type="entry name" value="FAD/NAD(P)-binding domain"/>
    <property type="match status" value="1"/>
</dbReference>
<protein>
    <submittedName>
        <fullName evidence="7">Oxygen-dependent choline dehydrogenase</fullName>
    </submittedName>
</protein>
<dbReference type="InterPro" id="IPR007867">
    <property type="entry name" value="GMC_OxRtase_C"/>
</dbReference>
<dbReference type="Gene3D" id="3.30.560.10">
    <property type="entry name" value="Glucose Oxidase, domain 3"/>
    <property type="match status" value="1"/>
</dbReference>
<sequence>MRYLNPEVIMLFSLNLEHYFNFDYVTNIPAQIAPKKMSSIEEYDFIIVGAGPSGAVLASGLARSSRHPSVLLLEAGGDNKDGQHLVPADRFTVAFSQPSLNWGYKTAPQKHLKGQQLDYSRGKGLGGSTAINFSCWIVGADEDYDEWARKVGDEDWAWKSVKERMKRIETYHVGVPEEHRKFIDPKQEDHETSGPLHLSYADPWEKGVAEVFIAAEETGMGVNKDRMGLGPTCMYKGTRTTASDFLEDRPLNLTIKTNSPVAKVLLSSSKIVTGVKTIDGHTYRAKKDVILSAGALNTPQILMLSGIGPADELAKHNIPLLHEMDDVGKNMQDHAFCGATIITKPGTEGRMAYENDPEAVKAARAQHNKDKTGLLNSLYCSAPMGFFKNDAVVKSKEFAALDTELQEHLRKPTIPHFEIATTLQYGVQEVILTGEKHTPPLHIGSYQLQPTDSYLGALSFVMNPQSTGTVTLNSADPSDAPIIDPRLASHPYDRRVLIEGYREMVRLLKAPVLAKDTVRMVGGPEAGTDEEIWEYCSTTIGSSWHMCSTVRMGKKGDERACVDTDFKLSGVKNLRVVDLSVIPLLPNNHAQSTAYLVGQTAAEKMVAEYGLEHGSKL</sequence>
<accession>A0A8T9BR96</accession>
<dbReference type="Pfam" id="PF05199">
    <property type="entry name" value="GMC_oxred_C"/>
    <property type="match status" value="1"/>
</dbReference>
<keyword evidence="8" id="KW-1185">Reference proteome</keyword>
<feature type="binding site" evidence="3">
    <location>
        <position position="261"/>
    </location>
    <ligand>
        <name>FAD</name>
        <dbReference type="ChEBI" id="CHEBI:57692"/>
    </ligand>
</feature>
<proteinExistence type="inferred from homology"/>
<feature type="domain" description="Glucose-methanol-choline oxidoreductase N-terminal" evidence="6">
    <location>
        <begin position="294"/>
        <end position="308"/>
    </location>
</feature>
<dbReference type="PROSITE" id="PS00623">
    <property type="entry name" value="GMC_OXRED_1"/>
    <property type="match status" value="1"/>
</dbReference>
<feature type="domain" description="Glucose-methanol-choline oxidoreductase N-terminal" evidence="5">
    <location>
        <begin position="122"/>
        <end position="145"/>
    </location>
</feature>
<evidence type="ECO:0000256" key="3">
    <source>
        <dbReference type="PIRSR" id="PIRSR000137-2"/>
    </source>
</evidence>
<evidence type="ECO:0000256" key="1">
    <source>
        <dbReference type="ARBA" id="ARBA00010790"/>
    </source>
</evidence>
<dbReference type="SUPFAM" id="SSF54373">
    <property type="entry name" value="FAD-linked reductases, C-terminal domain"/>
    <property type="match status" value="1"/>
</dbReference>
<dbReference type="EMBL" id="QGMF01000051">
    <property type="protein sequence ID" value="TVY20542.1"/>
    <property type="molecule type" value="Genomic_DNA"/>
</dbReference>
<dbReference type="Pfam" id="PF00732">
    <property type="entry name" value="GMC_oxred_N"/>
    <property type="match status" value="1"/>
</dbReference>
<organism evidence="7 8">
    <name type="scientific">Lachnellula arida</name>
    <dbReference type="NCBI Taxonomy" id="1316785"/>
    <lineage>
        <taxon>Eukaryota</taxon>
        <taxon>Fungi</taxon>
        <taxon>Dikarya</taxon>
        <taxon>Ascomycota</taxon>
        <taxon>Pezizomycotina</taxon>
        <taxon>Leotiomycetes</taxon>
        <taxon>Helotiales</taxon>
        <taxon>Lachnaceae</taxon>
        <taxon>Lachnellula</taxon>
    </lineage>
</organism>
<dbReference type="GO" id="GO:0050660">
    <property type="term" value="F:flavin adenine dinucleotide binding"/>
    <property type="evidence" value="ECO:0007669"/>
    <property type="project" value="InterPro"/>
</dbReference>
<evidence type="ECO:0000256" key="4">
    <source>
        <dbReference type="RuleBase" id="RU003968"/>
    </source>
</evidence>
<reference evidence="7 8" key="1">
    <citation type="submission" date="2018-05" db="EMBL/GenBank/DDBJ databases">
        <title>Whole genome sequencing for identification of molecular markers to develop diagnostic detection tools for the regulated plant pathogen Lachnellula willkommii.</title>
        <authorList>
            <person name="Giroux E."/>
            <person name="Bilodeau G."/>
        </authorList>
    </citation>
    <scope>NUCLEOTIDE SEQUENCE [LARGE SCALE GENOMIC DNA]</scope>
    <source>
        <strain evidence="7 8">CBS 203.66</strain>
    </source>
</reference>
<dbReference type="GO" id="GO:0016614">
    <property type="term" value="F:oxidoreductase activity, acting on CH-OH group of donors"/>
    <property type="evidence" value="ECO:0007669"/>
    <property type="project" value="InterPro"/>
</dbReference>
<comment type="caution">
    <text evidence="7">The sequence shown here is derived from an EMBL/GenBank/DDBJ whole genome shotgun (WGS) entry which is preliminary data.</text>
</comment>
<evidence type="ECO:0000313" key="7">
    <source>
        <dbReference type="EMBL" id="TVY20542.1"/>
    </source>
</evidence>
<name>A0A8T9BR96_9HELO</name>
<dbReference type="PIRSF" id="PIRSF000137">
    <property type="entry name" value="Alcohol_oxidase"/>
    <property type="match status" value="1"/>
</dbReference>
<dbReference type="InterPro" id="IPR000172">
    <property type="entry name" value="GMC_OxRdtase_N"/>
</dbReference>
<comment type="cofactor">
    <cofactor evidence="3">
        <name>FAD</name>
        <dbReference type="ChEBI" id="CHEBI:57692"/>
    </cofactor>
</comment>
<dbReference type="PANTHER" id="PTHR11552:SF134">
    <property type="entry name" value="GLUCOSE-METHANOL-CHOLINE OXIDOREDUCTASE N-TERMINAL DOMAIN-CONTAINING PROTEIN"/>
    <property type="match status" value="1"/>
</dbReference>
<feature type="active site" description="Proton acceptor" evidence="2">
    <location>
        <position position="589"/>
    </location>
</feature>
<feature type="binding site" evidence="3">
    <location>
        <begin position="544"/>
        <end position="545"/>
    </location>
    <ligand>
        <name>FAD</name>
        <dbReference type="ChEBI" id="CHEBI:57692"/>
    </ligand>
</feature>
<evidence type="ECO:0000259" key="6">
    <source>
        <dbReference type="PROSITE" id="PS00624"/>
    </source>
</evidence>
<dbReference type="AlphaFoldDB" id="A0A8T9BR96"/>
<gene>
    <name evidence="7" type="primary">betA_6</name>
    <name evidence="7" type="ORF">LARI1_G001587</name>
</gene>
<dbReference type="InterPro" id="IPR036188">
    <property type="entry name" value="FAD/NAD-bd_sf"/>
</dbReference>
<dbReference type="InterPro" id="IPR012132">
    <property type="entry name" value="GMC_OxRdtase"/>
</dbReference>
<evidence type="ECO:0000259" key="5">
    <source>
        <dbReference type="PROSITE" id="PS00623"/>
    </source>
</evidence>
<dbReference type="OrthoDB" id="269227at2759"/>
<dbReference type="Gene3D" id="3.50.50.60">
    <property type="entry name" value="FAD/NAD(P)-binding domain"/>
    <property type="match status" value="1"/>
</dbReference>
<feature type="active site" description="Proton donor" evidence="2">
    <location>
        <position position="545"/>
    </location>
</feature>
<comment type="similarity">
    <text evidence="1 4">Belongs to the GMC oxidoreductase family.</text>
</comment>
<evidence type="ECO:0000313" key="8">
    <source>
        <dbReference type="Proteomes" id="UP000469559"/>
    </source>
</evidence>
<dbReference type="Proteomes" id="UP000469559">
    <property type="component" value="Unassembled WGS sequence"/>
</dbReference>
<keyword evidence="4" id="KW-0285">Flavoprotein</keyword>
<keyword evidence="3 4" id="KW-0274">FAD</keyword>